<organism evidence="1 2">
    <name type="scientific">Dictyobacter kobayashii</name>
    <dbReference type="NCBI Taxonomy" id="2014872"/>
    <lineage>
        <taxon>Bacteria</taxon>
        <taxon>Bacillati</taxon>
        <taxon>Chloroflexota</taxon>
        <taxon>Ktedonobacteria</taxon>
        <taxon>Ktedonobacterales</taxon>
        <taxon>Dictyobacteraceae</taxon>
        <taxon>Dictyobacter</taxon>
    </lineage>
</organism>
<dbReference type="GO" id="GO:0004252">
    <property type="term" value="F:serine-type endopeptidase activity"/>
    <property type="evidence" value="ECO:0007669"/>
    <property type="project" value="InterPro"/>
</dbReference>
<dbReference type="OrthoDB" id="9802683at2"/>
<protein>
    <submittedName>
        <fullName evidence="1">Uncharacterized protein</fullName>
    </submittedName>
</protein>
<dbReference type="Gene3D" id="3.40.50.200">
    <property type="entry name" value="Peptidase S8/S53 domain"/>
    <property type="match status" value="1"/>
</dbReference>
<sequence length="70" mass="7975">MALVHQGMLKQGKSFNASPQIFYDVAKQNGRSYYDVTQGDNLYYRAARGWDYTTGLGTPNLADFYRTITQ</sequence>
<comment type="caution">
    <text evidence="1">The sequence shown here is derived from an EMBL/GenBank/DDBJ whole genome shotgun (WGS) entry which is preliminary data.</text>
</comment>
<dbReference type="GO" id="GO:0006508">
    <property type="term" value="P:proteolysis"/>
    <property type="evidence" value="ECO:0007669"/>
    <property type="project" value="InterPro"/>
</dbReference>
<keyword evidence="2" id="KW-1185">Reference proteome</keyword>
<evidence type="ECO:0000313" key="2">
    <source>
        <dbReference type="Proteomes" id="UP000287188"/>
    </source>
</evidence>
<dbReference type="Proteomes" id="UP000287188">
    <property type="component" value="Unassembled WGS sequence"/>
</dbReference>
<dbReference type="SUPFAM" id="SSF52743">
    <property type="entry name" value="Subtilisin-like"/>
    <property type="match status" value="1"/>
</dbReference>
<gene>
    <name evidence="1" type="ORF">KDK_09860</name>
</gene>
<evidence type="ECO:0000313" key="1">
    <source>
        <dbReference type="EMBL" id="GCE17186.1"/>
    </source>
</evidence>
<proteinExistence type="predicted"/>
<dbReference type="RefSeq" id="WP_126548918.1">
    <property type="nucleotide sequence ID" value="NZ_BIFS01000001.1"/>
</dbReference>
<dbReference type="InterPro" id="IPR036852">
    <property type="entry name" value="Peptidase_S8/S53_dom_sf"/>
</dbReference>
<dbReference type="EMBL" id="BIFS01000001">
    <property type="protein sequence ID" value="GCE17186.1"/>
    <property type="molecule type" value="Genomic_DNA"/>
</dbReference>
<reference evidence="2" key="1">
    <citation type="submission" date="2018-12" db="EMBL/GenBank/DDBJ databases">
        <title>Tengunoibacter tsumagoiensis gen. nov., sp. nov., Dictyobacter kobayashii sp. nov., D. alpinus sp. nov., and D. joshuensis sp. nov. and description of Dictyobacteraceae fam. nov. within the order Ktedonobacterales isolated from Tengu-no-mugimeshi.</title>
        <authorList>
            <person name="Wang C.M."/>
            <person name="Zheng Y."/>
            <person name="Sakai Y."/>
            <person name="Toyoda A."/>
            <person name="Minakuchi Y."/>
            <person name="Abe K."/>
            <person name="Yokota A."/>
            <person name="Yabe S."/>
        </authorList>
    </citation>
    <scope>NUCLEOTIDE SEQUENCE [LARGE SCALE GENOMIC DNA]</scope>
    <source>
        <strain evidence="2">Uno11</strain>
    </source>
</reference>
<dbReference type="AlphaFoldDB" id="A0A402ADL7"/>
<accession>A0A402ADL7</accession>
<name>A0A402ADL7_9CHLR</name>